<sequence>MELPPEKLQSQEEAEKSIFDVLPQEIRRIIIEEMDFWTFLNFSKSSQKCRDEAKMFGNVIKSMRIYDGRTKHDFFIEFCFKNGVKMMIRFVKGDLHRRVYEKNSKLDSLASFSVYSYKNYADNKTWLEIGENDDGLKVMAVRLINLILKSCATNSPIEIFCGIPDFRYDLINIKHLNNIKNLEMLFSKEFDYDFIPKKQLFKIKSSINIGFNEIRQLKSNFVHLPETKMSIQEINQFLKLWKNGKLPKNLKFWTFGILEGEDEVLDHEGIKKGLKVTKFRIWDNGFLDMYFESSINSNMETRVIYTKTTVSICFDIPK</sequence>
<accession>A0A9P1N710</accession>
<organism evidence="2 3">
    <name type="scientific">Caenorhabditis angaria</name>
    <dbReference type="NCBI Taxonomy" id="860376"/>
    <lineage>
        <taxon>Eukaryota</taxon>
        <taxon>Metazoa</taxon>
        <taxon>Ecdysozoa</taxon>
        <taxon>Nematoda</taxon>
        <taxon>Chromadorea</taxon>
        <taxon>Rhabditida</taxon>
        <taxon>Rhabditina</taxon>
        <taxon>Rhabditomorpha</taxon>
        <taxon>Rhabditoidea</taxon>
        <taxon>Rhabditidae</taxon>
        <taxon>Peloderinae</taxon>
        <taxon>Caenorhabditis</taxon>
    </lineage>
</organism>
<dbReference type="InterPro" id="IPR012885">
    <property type="entry name" value="F-box_Sdz-33"/>
</dbReference>
<protein>
    <recommendedName>
        <fullName evidence="1">Sdz-33 F-box domain-containing protein</fullName>
    </recommendedName>
</protein>
<dbReference type="AlphaFoldDB" id="A0A9P1N710"/>
<evidence type="ECO:0000259" key="1">
    <source>
        <dbReference type="Pfam" id="PF07735"/>
    </source>
</evidence>
<comment type="caution">
    <text evidence="2">The sequence shown here is derived from an EMBL/GenBank/DDBJ whole genome shotgun (WGS) entry which is preliminary data.</text>
</comment>
<dbReference type="EMBL" id="CANHGI010000005">
    <property type="protein sequence ID" value="CAI5450401.1"/>
    <property type="molecule type" value="Genomic_DNA"/>
</dbReference>
<evidence type="ECO:0000313" key="2">
    <source>
        <dbReference type="EMBL" id="CAI5450401.1"/>
    </source>
</evidence>
<reference evidence="2" key="1">
    <citation type="submission" date="2022-11" db="EMBL/GenBank/DDBJ databases">
        <authorList>
            <person name="Kikuchi T."/>
        </authorList>
    </citation>
    <scope>NUCLEOTIDE SEQUENCE</scope>
    <source>
        <strain evidence="2">PS1010</strain>
    </source>
</reference>
<name>A0A9P1N710_9PELO</name>
<proteinExistence type="predicted"/>
<evidence type="ECO:0000313" key="3">
    <source>
        <dbReference type="Proteomes" id="UP001152747"/>
    </source>
</evidence>
<dbReference type="Pfam" id="PF07735">
    <property type="entry name" value="FBA_2"/>
    <property type="match status" value="1"/>
</dbReference>
<gene>
    <name evidence="2" type="ORF">CAMP_LOCUS13038</name>
</gene>
<keyword evidence="3" id="KW-1185">Reference proteome</keyword>
<dbReference type="Proteomes" id="UP001152747">
    <property type="component" value="Unassembled WGS sequence"/>
</dbReference>
<feature type="domain" description="Sdz-33 F-box" evidence="1">
    <location>
        <begin position="199"/>
        <end position="248"/>
    </location>
</feature>